<keyword evidence="3" id="KW-1185">Reference proteome</keyword>
<evidence type="ECO:0000259" key="1">
    <source>
        <dbReference type="Pfam" id="PF00293"/>
    </source>
</evidence>
<dbReference type="Pfam" id="PF00293">
    <property type="entry name" value="NUDIX"/>
    <property type="match status" value="1"/>
</dbReference>
<proteinExistence type="predicted"/>
<dbReference type="Gene3D" id="3.90.79.10">
    <property type="entry name" value="Nucleoside Triphosphate Pyrophosphohydrolase"/>
    <property type="match status" value="1"/>
</dbReference>
<dbReference type="AlphaFoldDB" id="A0A9N9A0M3"/>
<organism evidence="2 3">
    <name type="scientific">Cetraspora pellucida</name>
    <dbReference type="NCBI Taxonomy" id="1433469"/>
    <lineage>
        <taxon>Eukaryota</taxon>
        <taxon>Fungi</taxon>
        <taxon>Fungi incertae sedis</taxon>
        <taxon>Mucoromycota</taxon>
        <taxon>Glomeromycotina</taxon>
        <taxon>Glomeromycetes</taxon>
        <taxon>Diversisporales</taxon>
        <taxon>Gigasporaceae</taxon>
        <taxon>Cetraspora</taxon>
    </lineage>
</organism>
<dbReference type="SUPFAM" id="SSF55811">
    <property type="entry name" value="Nudix"/>
    <property type="match status" value="1"/>
</dbReference>
<reference evidence="2" key="1">
    <citation type="submission" date="2021-06" db="EMBL/GenBank/DDBJ databases">
        <authorList>
            <person name="Kallberg Y."/>
            <person name="Tangrot J."/>
            <person name="Rosling A."/>
        </authorList>
    </citation>
    <scope>NUCLEOTIDE SEQUENCE</scope>
    <source>
        <strain evidence="2">FL966</strain>
    </source>
</reference>
<name>A0A9N9A0M3_9GLOM</name>
<dbReference type="InterPro" id="IPR015797">
    <property type="entry name" value="NUDIX_hydrolase-like_dom_sf"/>
</dbReference>
<dbReference type="Proteomes" id="UP000789759">
    <property type="component" value="Unassembled WGS sequence"/>
</dbReference>
<accession>A0A9N9A0M3</accession>
<protein>
    <submittedName>
        <fullName evidence="2">21556_t:CDS:1</fullName>
    </submittedName>
</protein>
<dbReference type="InterPro" id="IPR000086">
    <property type="entry name" value="NUDIX_hydrolase_dom"/>
</dbReference>
<sequence>MLSEILIEQEQEYTVAILFIKKNEKYYILTSQKINIIIYQNQYQTCGGKKDEFEDFRTCAIRVAQEEINLKLIVERIQLILKHTYYSYNKSETKPTTNKDYQDDKINQANLNF</sequence>
<dbReference type="EMBL" id="CAJVQA010001419">
    <property type="protein sequence ID" value="CAG8513743.1"/>
    <property type="molecule type" value="Genomic_DNA"/>
</dbReference>
<evidence type="ECO:0000313" key="2">
    <source>
        <dbReference type="EMBL" id="CAG8513743.1"/>
    </source>
</evidence>
<feature type="domain" description="Nudix hydrolase" evidence="1">
    <location>
        <begin position="14"/>
        <end position="94"/>
    </location>
</feature>
<evidence type="ECO:0000313" key="3">
    <source>
        <dbReference type="Proteomes" id="UP000789759"/>
    </source>
</evidence>
<gene>
    <name evidence="2" type="ORF">CPELLU_LOCUS3045</name>
</gene>
<comment type="caution">
    <text evidence="2">The sequence shown here is derived from an EMBL/GenBank/DDBJ whole genome shotgun (WGS) entry which is preliminary data.</text>
</comment>